<keyword evidence="5" id="KW-0418">Kinase</keyword>
<evidence type="ECO:0000256" key="9">
    <source>
        <dbReference type="SAM" id="MobiDB-lite"/>
    </source>
</evidence>
<dbReference type="Gramene" id="KCW47859">
    <property type="protein sequence ID" value="KCW47859"/>
    <property type="gene ID" value="EUGRSUZ_K01601"/>
</dbReference>
<keyword evidence="6" id="KW-0067">ATP-binding</keyword>
<keyword evidence="3" id="KW-0808">Transferase</keyword>
<dbReference type="AlphaFoldDB" id="A0A059A292"/>
<dbReference type="FunFam" id="1.10.510.10:FF:001023">
    <property type="entry name" value="Os07g0541700 protein"/>
    <property type="match status" value="1"/>
</dbReference>
<dbReference type="eggNOG" id="KOG1187">
    <property type="taxonomic scope" value="Eukaryota"/>
</dbReference>
<sequence>MVNRSLDFLLTQKAVRQLDWPIRMRIASGVARGMAHMHDQCHPSIIHRDVSCSNILLNAEFEPVLGDFGLARIMHERDVVVGNAEGSIGLGSVSAAEVGEYPPSLPISPQCYQDAYVNTVVRGHIGYGAPEYMATGKCTLKADVYLYGNMLLELISGRPFFNFGRRRNDWISRCMNENKLERVVDPNLQGNYPAEEAKRLVRLAFLCADGDPSVRPKMSEVVMMLENRLHELDPSNRSSWSRSEGDSTPYYSFPPSPSLEMAL</sequence>
<evidence type="ECO:0000256" key="8">
    <source>
        <dbReference type="ARBA" id="ARBA00048679"/>
    </source>
</evidence>
<dbReference type="InterPro" id="IPR011009">
    <property type="entry name" value="Kinase-like_dom_sf"/>
</dbReference>
<accession>A0A059A292</accession>
<comment type="catalytic activity">
    <reaction evidence="7">
        <text>L-threonyl-[protein] + ATP = O-phospho-L-threonyl-[protein] + ADP + H(+)</text>
        <dbReference type="Rhea" id="RHEA:46608"/>
        <dbReference type="Rhea" id="RHEA-COMP:11060"/>
        <dbReference type="Rhea" id="RHEA-COMP:11605"/>
        <dbReference type="ChEBI" id="CHEBI:15378"/>
        <dbReference type="ChEBI" id="CHEBI:30013"/>
        <dbReference type="ChEBI" id="CHEBI:30616"/>
        <dbReference type="ChEBI" id="CHEBI:61977"/>
        <dbReference type="ChEBI" id="CHEBI:456216"/>
        <dbReference type="EC" id="2.7.11.1"/>
    </reaction>
</comment>
<dbReference type="GO" id="GO:0004674">
    <property type="term" value="F:protein serine/threonine kinase activity"/>
    <property type="evidence" value="ECO:0007669"/>
    <property type="project" value="UniProtKB-KW"/>
</dbReference>
<evidence type="ECO:0000256" key="2">
    <source>
        <dbReference type="ARBA" id="ARBA00022527"/>
    </source>
</evidence>
<dbReference type="InterPro" id="IPR001245">
    <property type="entry name" value="Ser-Thr/Tyr_kinase_cat_dom"/>
</dbReference>
<dbReference type="SUPFAM" id="SSF56112">
    <property type="entry name" value="Protein kinase-like (PK-like)"/>
    <property type="match status" value="1"/>
</dbReference>
<dbReference type="EMBL" id="KK198763">
    <property type="protein sequence ID" value="KCW47859.1"/>
    <property type="molecule type" value="Genomic_DNA"/>
</dbReference>
<keyword evidence="4" id="KW-0547">Nucleotide-binding</keyword>
<evidence type="ECO:0000256" key="3">
    <source>
        <dbReference type="ARBA" id="ARBA00022679"/>
    </source>
</evidence>
<dbReference type="InterPro" id="IPR000719">
    <property type="entry name" value="Prot_kinase_dom"/>
</dbReference>
<dbReference type="InParanoid" id="A0A059A292"/>
<dbReference type="SMART" id="SM00220">
    <property type="entry name" value="S_TKc"/>
    <property type="match status" value="1"/>
</dbReference>
<evidence type="ECO:0000256" key="4">
    <source>
        <dbReference type="ARBA" id="ARBA00022741"/>
    </source>
</evidence>
<dbReference type="GO" id="GO:0005524">
    <property type="term" value="F:ATP binding"/>
    <property type="evidence" value="ECO:0007669"/>
    <property type="project" value="UniProtKB-KW"/>
</dbReference>
<evidence type="ECO:0000256" key="6">
    <source>
        <dbReference type="ARBA" id="ARBA00022840"/>
    </source>
</evidence>
<keyword evidence="2" id="KW-0723">Serine/threonine-protein kinase</keyword>
<dbReference type="PANTHER" id="PTHR47973">
    <property type="entry name" value="CYSTEINE-RICH RECEPTOR-LIKE PROTEIN KINASE 3"/>
    <property type="match status" value="1"/>
</dbReference>
<name>A0A059A292_EUCGR</name>
<dbReference type="GO" id="GO:0004672">
    <property type="term" value="F:protein kinase activity"/>
    <property type="evidence" value="ECO:0000318"/>
    <property type="project" value="GO_Central"/>
</dbReference>
<evidence type="ECO:0000256" key="7">
    <source>
        <dbReference type="ARBA" id="ARBA00047899"/>
    </source>
</evidence>
<gene>
    <name evidence="11" type="ORF">EUGRSUZ_K01601</name>
</gene>
<dbReference type="InterPro" id="IPR008266">
    <property type="entry name" value="Tyr_kinase_AS"/>
</dbReference>
<feature type="region of interest" description="Disordered" evidence="9">
    <location>
        <begin position="234"/>
        <end position="263"/>
    </location>
</feature>
<protein>
    <recommendedName>
        <fullName evidence="1">non-specific serine/threonine protein kinase</fullName>
        <ecNumber evidence="1">2.7.11.1</ecNumber>
    </recommendedName>
</protein>
<reference evidence="11" key="1">
    <citation type="submission" date="2013-07" db="EMBL/GenBank/DDBJ databases">
        <title>The genome of Eucalyptus grandis.</title>
        <authorList>
            <person name="Schmutz J."/>
            <person name="Hayes R."/>
            <person name="Myburg A."/>
            <person name="Tuskan G."/>
            <person name="Grattapaglia D."/>
            <person name="Rokhsar D.S."/>
        </authorList>
    </citation>
    <scope>NUCLEOTIDE SEQUENCE</scope>
    <source>
        <tissue evidence="11">Leaf extractions</tissue>
    </source>
</reference>
<dbReference type="PROSITE" id="PS00109">
    <property type="entry name" value="PROTEIN_KINASE_TYR"/>
    <property type="match status" value="1"/>
</dbReference>
<dbReference type="InterPro" id="IPR052059">
    <property type="entry name" value="CR_Ser/Thr_kinase"/>
</dbReference>
<comment type="catalytic activity">
    <reaction evidence="8">
        <text>L-seryl-[protein] + ATP = O-phospho-L-seryl-[protein] + ADP + H(+)</text>
        <dbReference type="Rhea" id="RHEA:17989"/>
        <dbReference type="Rhea" id="RHEA-COMP:9863"/>
        <dbReference type="Rhea" id="RHEA-COMP:11604"/>
        <dbReference type="ChEBI" id="CHEBI:15378"/>
        <dbReference type="ChEBI" id="CHEBI:29999"/>
        <dbReference type="ChEBI" id="CHEBI:30616"/>
        <dbReference type="ChEBI" id="CHEBI:83421"/>
        <dbReference type="ChEBI" id="CHEBI:456216"/>
        <dbReference type="EC" id="2.7.11.1"/>
    </reaction>
</comment>
<evidence type="ECO:0000313" key="11">
    <source>
        <dbReference type="EMBL" id="KCW47859.1"/>
    </source>
</evidence>
<feature type="domain" description="Protein kinase" evidence="10">
    <location>
        <begin position="1"/>
        <end position="233"/>
    </location>
</feature>
<evidence type="ECO:0000256" key="1">
    <source>
        <dbReference type="ARBA" id="ARBA00012513"/>
    </source>
</evidence>
<dbReference type="OMA" id="PAMYEVV"/>
<dbReference type="PROSITE" id="PS50011">
    <property type="entry name" value="PROTEIN_KINASE_DOM"/>
    <property type="match status" value="1"/>
</dbReference>
<dbReference type="Pfam" id="PF07714">
    <property type="entry name" value="PK_Tyr_Ser-Thr"/>
    <property type="match status" value="2"/>
</dbReference>
<evidence type="ECO:0000256" key="5">
    <source>
        <dbReference type="ARBA" id="ARBA00022777"/>
    </source>
</evidence>
<evidence type="ECO:0000259" key="10">
    <source>
        <dbReference type="PROSITE" id="PS50011"/>
    </source>
</evidence>
<dbReference type="Gene3D" id="1.10.510.10">
    <property type="entry name" value="Transferase(Phosphotransferase) domain 1"/>
    <property type="match status" value="1"/>
</dbReference>
<organism evidence="11">
    <name type="scientific">Eucalyptus grandis</name>
    <name type="common">Flooded gum</name>
    <dbReference type="NCBI Taxonomy" id="71139"/>
    <lineage>
        <taxon>Eukaryota</taxon>
        <taxon>Viridiplantae</taxon>
        <taxon>Streptophyta</taxon>
        <taxon>Embryophyta</taxon>
        <taxon>Tracheophyta</taxon>
        <taxon>Spermatophyta</taxon>
        <taxon>Magnoliopsida</taxon>
        <taxon>eudicotyledons</taxon>
        <taxon>Gunneridae</taxon>
        <taxon>Pentapetalae</taxon>
        <taxon>rosids</taxon>
        <taxon>malvids</taxon>
        <taxon>Myrtales</taxon>
        <taxon>Myrtaceae</taxon>
        <taxon>Myrtoideae</taxon>
        <taxon>Eucalypteae</taxon>
        <taxon>Eucalyptus</taxon>
    </lineage>
</organism>
<proteinExistence type="predicted"/>
<dbReference type="EC" id="2.7.11.1" evidence="1"/>